<evidence type="ECO:0000313" key="3">
    <source>
        <dbReference type="Proteomes" id="UP001519291"/>
    </source>
</evidence>
<comment type="caution">
    <text evidence="2">The sequence shown here is derived from an EMBL/GenBank/DDBJ whole genome shotgun (WGS) entry which is preliminary data.</text>
</comment>
<gene>
    <name evidence="2" type="ORF">JO379_004115</name>
</gene>
<dbReference type="PANTHER" id="PTHR37946:SF1">
    <property type="entry name" value="SLL1969 PROTEIN"/>
    <property type="match status" value="1"/>
</dbReference>
<proteinExistence type="predicted"/>
<reference evidence="2 3" key="1">
    <citation type="submission" date="2021-03" db="EMBL/GenBank/DDBJ databases">
        <title>Sequencing the genomes of 1000 actinobacteria strains.</title>
        <authorList>
            <person name="Klenk H.-P."/>
        </authorList>
    </citation>
    <scope>NUCLEOTIDE SEQUENCE [LARGE SCALE GENOMIC DNA]</scope>
    <source>
        <strain evidence="2 3">DSM 41480</strain>
    </source>
</reference>
<dbReference type="GeneID" id="91570990"/>
<dbReference type="RefSeq" id="WP_130879463.1">
    <property type="nucleotide sequence ID" value="NZ_JAGIOH010000001.1"/>
</dbReference>
<evidence type="ECO:0000313" key="2">
    <source>
        <dbReference type="EMBL" id="MBP2404646.1"/>
    </source>
</evidence>
<dbReference type="Gene3D" id="3.40.50.1820">
    <property type="entry name" value="alpha/beta hydrolase"/>
    <property type="match status" value="1"/>
</dbReference>
<keyword evidence="3" id="KW-1185">Reference proteome</keyword>
<sequence length="291" mass="31193">MGALPFFFPTLVRPSAALVRSTVWELLILAGHLLLYPTGLTQERRPPPLPVPPAPPPPAPPSPAPPPTTAPSPATAPAEPHHPPVLLLHGFIDNRSVFVLLRRSLRRHGWSQVSSLNYSPLTGDLRTAATVLGGHIEEICGRTDQERIDIVGHSLGGLIARYYVQRLGGDTRVRTLVTLGTPHRGTTVAPLMSAHPLVRQMRPDSEVIAELSRPAPDCGTHFIAFWSDLDQIMVPVETARIDHPDLSARNVRVSGVGHLALPVHWAIAAGIRQALAAEEAVADATGTSSVA</sequence>
<feature type="region of interest" description="Disordered" evidence="1">
    <location>
        <begin position="44"/>
        <end position="80"/>
    </location>
</feature>
<dbReference type="Proteomes" id="UP001519291">
    <property type="component" value="Unassembled WGS sequence"/>
</dbReference>
<protein>
    <submittedName>
        <fullName evidence="2">Pimeloyl-ACP methyl ester carboxylesterase</fullName>
    </submittedName>
</protein>
<name>A0ABS4Y7F5_9ACTN</name>
<feature type="compositionally biased region" description="Pro residues" evidence="1">
    <location>
        <begin position="47"/>
        <end position="70"/>
    </location>
</feature>
<organism evidence="2 3">
    <name type="scientific">Streptomyces syringium</name>
    <dbReference type="NCBI Taxonomy" id="76729"/>
    <lineage>
        <taxon>Bacteria</taxon>
        <taxon>Bacillati</taxon>
        <taxon>Actinomycetota</taxon>
        <taxon>Actinomycetes</taxon>
        <taxon>Kitasatosporales</taxon>
        <taxon>Streptomycetaceae</taxon>
        <taxon>Streptomyces</taxon>
    </lineage>
</organism>
<dbReference type="SUPFAM" id="SSF53474">
    <property type="entry name" value="alpha/beta-Hydrolases"/>
    <property type="match status" value="1"/>
</dbReference>
<dbReference type="Pfam" id="PF02089">
    <property type="entry name" value="Palm_thioest"/>
    <property type="match status" value="1"/>
</dbReference>
<dbReference type="InterPro" id="IPR029058">
    <property type="entry name" value="AB_hydrolase_fold"/>
</dbReference>
<evidence type="ECO:0000256" key="1">
    <source>
        <dbReference type="SAM" id="MobiDB-lite"/>
    </source>
</evidence>
<dbReference type="EMBL" id="JAGIOH010000001">
    <property type="protein sequence ID" value="MBP2404646.1"/>
    <property type="molecule type" value="Genomic_DNA"/>
</dbReference>
<dbReference type="PANTHER" id="PTHR37946">
    <property type="entry name" value="SLL1969 PROTEIN"/>
    <property type="match status" value="1"/>
</dbReference>
<accession>A0ABS4Y7F5</accession>